<dbReference type="AlphaFoldDB" id="A0A5R9J922"/>
<evidence type="ECO:0000313" key="3">
    <source>
        <dbReference type="Proteomes" id="UP000305654"/>
    </source>
</evidence>
<reference evidence="2 3" key="1">
    <citation type="submission" date="2019-05" db="EMBL/GenBank/DDBJ databases">
        <authorList>
            <person name="Pankratov T."/>
            <person name="Grouzdev D."/>
        </authorList>
    </citation>
    <scope>NUCLEOTIDE SEQUENCE [LARGE SCALE GENOMIC DNA]</scope>
    <source>
        <strain evidence="2 3">KEBCLARHB70R</strain>
    </source>
</reference>
<dbReference type="OrthoDB" id="9800877at2"/>
<feature type="domain" description="Transposase IS66 C-terminal" evidence="1">
    <location>
        <begin position="25"/>
        <end position="62"/>
    </location>
</feature>
<evidence type="ECO:0000313" key="2">
    <source>
        <dbReference type="EMBL" id="TLU70718.1"/>
    </source>
</evidence>
<evidence type="ECO:0000259" key="1">
    <source>
        <dbReference type="Pfam" id="PF13817"/>
    </source>
</evidence>
<organism evidence="2 3">
    <name type="scientific">Lichenicoccus roseus</name>
    <dbReference type="NCBI Taxonomy" id="2683649"/>
    <lineage>
        <taxon>Bacteria</taxon>
        <taxon>Pseudomonadati</taxon>
        <taxon>Pseudomonadota</taxon>
        <taxon>Alphaproteobacteria</taxon>
        <taxon>Acetobacterales</taxon>
        <taxon>Acetobacteraceae</taxon>
        <taxon>Lichenicoccus</taxon>
    </lineage>
</organism>
<protein>
    <submittedName>
        <fullName evidence="2">Transposase domain-containing protein</fullName>
    </submittedName>
</protein>
<proteinExistence type="predicted"/>
<gene>
    <name evidence="2" type="ORF">FE263_20320</name>
</gene>
<name>A0A5R9J922_9PROT</name>
<dbReference type="Proteomes" id="UP000305654">
    <property type="component" value="Unassembled WGS sequence"/>
</dbReference>
<comment type="caution">
    <text evidence="2">The sequence shown here is derived from an EMBL/GenBank/DDBJ whole genome shotgun (WGS) entry which is preliminary data.</text>
</comment>
<accession>A0A5R9J922</accession>
<dbReference type="Pfam" id="PF13817">
    <property type="entry name" value="DDE_Tnp_IS66_C"/>
    <property type="match status" value="1"/>
</dbReference>
<dbReference type="EMBL" id="VCDI01000011">
    <property type="protein sequence ID" value="TLU70718.1"/>
    <property type="molecule type" value="Genomic_DNA"/>
</dbReference>
<keyword evidence="3" id="KW-1185">Reference proteome</keyword>
<dbReference type="InterPro" id="IPR039552">
    <property type="entry name" value="IS66_C"/>
</dbReference>
<sequence length="75" mass="8216">MALSRKSWMFYGPDRGGQRDAAMYSLVLTGKMSGIDPQAWLADILGWITSHPVHCLDDLLPWNWKPATSAAAVAA</sequence>